<dbReference type="AlphaFoldDB" id="A0A1J5R991"/>
<dbReference type="SUPFAM" id="SSF54593">
    <property type="entry name" value="Glyoxalase/Bleomycin resistance protein/Dihydroxybiphenyl dioxygenase"/>
    <property type="match status" value="1"/>
</dbReference>
<evidence type="ECO:0000313" key="1">
    <source>
        <dbReference type="EMBL" id="OIQ92608.1"/>
    </source>
</evidence>
<sequence>MSNLVFLDHIEAHVEDIAEYCKFLVKIFQGGRYKVISDTGVSMFVSNGGINIEVKKKKTSNLPNSTGFCNPCLRMENAKNFIENELGFKIENTINNTEGDCYFFTDHEGIAWHVKDYLVRDQYINW</sequence>
<evidence type="ECO:0008006" key="2">
    <source>
        <dbReference type="Google" id="ProtNLM"/>
    </source>
</evidence>
<accession>A0A1J5R991</accession>
<proteinExistence type="predicted"/>
<comment type="caution">
    <text evidence="1">The sequence shown here is derived from an EMBL/GenBank/DDBJ whole genome shotgun (WGS) entry which is preliminary data.</text>
</comment>
<protein>
    <recommendedName>
        <fullName evidence="2">Glyoxalase/bleomycin resistance protein/dioxygenase</fullName>
    </recommendedName>
</protein>
<gene>
    <name evidence="1" type="ORF">GALL_254310</name>
</gene>
<organism evidence="1">
    <name type="scientific">mine drainage metagenome</name>
    <dbReference type="NCBI Taxonomy" id="410659"/>
    <lineage>
        <taxon>unclassified sequences</taxon>
        <taxon>metagenomes</taxon>
        <taxon>ecological metagenomes</taxon>
    </lineage>
</organism>
<reference evidence="1" key="1">
    <citation type="submission" date="2016-10" db="EMBL/GenBank/DDBJ databases">
        <title>Sequence of Gallionella enrichment culture.</title>
        <authorList>
            <person name="Poehlein A."/>
            <person name="Muehling M."/>
            <person name="Daniel R."/>
        </authorList>
    </citation>
    <scope>NUCLEOTIDE SEQUENCE</scope>
</reference>
<dbReference type="InterPro" id="IPR029068">
    <property type="entry name" value="Glyas_Bleomycin-R_OHBP_Dase"/>
</dbReference>
<name>A0A1J5R991_9ZZZZ</name>
<dbReference type="EMBL" id="MLJW01000227">
    <property type="protein sequence ID" value="OIQ92608.1"/>
    <property type="molecule type" value="Genomic_DNA"/>
</dbReference>